<dbReference type="InterPro" id="IPR032677">
    <property type="entry name" value="GTP_cyclohydro_II"/>
</dbReference>
<comment type="cofactor">
    <cofactor evidence="3">
        <name>Mg(2+)</name>
        <dbReference type="ChEBI" id="CHEBI:18420"/>
    </cofactor>
</comment>
<evidence type="ECO:0000256" key="8">
    <source>
        <dbReference type="ARBA" id="ARBA00022619"/>
    </source>
</evidence>
<comment type="pathway">
    <text evidence="5">Cofactor biosynthesis; riboflavin biosynthesis; 2-hydroxy-3-oxobutyl phosphate from D-ribulose 5-phosphate: step 1/1.</text>
</comment>
<comment type="caution">
    <text evidence="14">The sequence shown here is derived from an EMBL/GenBank/DDBJ whole genome shotgun (WGS) entry which is preliminary data.</text>
</comment>
<evidence type="ECO:0000256" key="5">
    <source>
        <dbReference type="ARBA" id="ARBA00004904"/>
    </source>
</evidence>
<dbReference type="PANTHER" id="PTHR21327">
    <property type="entry name" value="GTP CYCLOHYDROLASE II-RELATED"/>
    <property type="match status" value="1"/>
</dbReference>
<dbReference type="Pfam" id="PF00926">
    <property type="entry name" value="DHBP_synthase"/>
    <property type="match status" value="1"/>
</dbReference>
<proteinExistence type="inferred from homology"/>
<comment type="catalytic activity">
    <reaction evidence="1">
        <text>D-ribulose 5-phosphate = (2S)-2-hydroxy-3-oxobutyl phosphate + formate + H(+)</text>
        <dbReference type="Rhea" id="RHEA:18457"/>
        <dbReference type="ChEBI" id="CHEBI:15378"/>
        <dbReference type="ChEBI" id="CHEBI:15740"/>
        <dbReference type="ChEBI" id="CHEBI:58121"/>
        <dbReference type="ChEBI" id="CHEBI:58830"/>
        <dbReference type="EC" id="4.1.99.12"/>
    </reaction>
</comment>
<reference evidence="14 15" key="1">
    <citation type="submission" date="2019-03" db="EMBL/GenBank/DDBJ databases">
        <title>Sequencing the genomes of 1000 actinobacteria strains.</title>
        <authorList>
            <person name="Klenk H.-P."/>
        </authorList>
    </citation>
    <scope>NUCLEOTIDE SEQUENCE [LARGE SCALE GENOMIC DNA]</scope>
    <source>
        <strain evidence="14 15">DSM 44969</strain>
    </source>
</reference>
<evidence type="ECO:0000256" key="2">
    <source>
        <dbReference type="ARBA" id="ARBA00001936"/>
    </source>
</evidence>
<evidence type="ECO:0000256" key="1">
    <source>
        <dbReference type="ARBA" id="ARBA00000141"/>
    </source>
</evidence>
<evidence type="ECO:0000313" key="15">
    <source>
        <dbReference type="Proteomes" id="UP000295560"/>
    </source>
</evidence>
<dbReference type="FunFam" id="3.90.870.10:FF:000001">
    <property type="entry name" value="Riboflavin biosynthesis protein RibBA"/>
    <property type="match status" value="1"/>
</dbReference>
<dbReference type="AlphaFoldDB" id="A0A4R1HM66"/>
<evidence type="ECO:0000256" key="3">
    <source>
        <dbReference type="ARBA" id="ARBA00001946"/>
    </source>
</evidence>
<dbReference type="EMBL" id="SMFZ01000002">
    <property type="protein sequence ID" value="TCK21410.1"/>
    <property type="molecule type" value="Genomic_DNA"/>
</dbReference>
<comment type="function">
    <text evidence="4">Catalyzes the conversion of D-ribulose 5-phosphate to formate and 3,4-dihydroxy-2-butanone 4-phosphate.</text>
</comment>
<dbReference type="Gene3D" id="3.90.870.10">
    <property type="entry name" value="DHBP synthase"/>
    <property type="match status" value="1"/>
</dbReference>
<keyword evidence="10" id="KW-0460">Magnesium</keyword>
<dbReference type="InterPro" id="IPR017945">
    <property type="entry name" value="DHBP_synth_RibB-like_a/b_dom"/>
</dbReference>
<keyword evidence="11" id="KW-0464">Manganese</keyword>
<dbReference type="Proteomes" id="UP000295560">
    <property type="component" value="Unassembled WGS sequence"/>
</dbReference>
<comment type="similarity">
    <text evidence="6">In the N-terminal section; belongs to the DHBP synthase family.</text>
</comment>
<dbReference type="NCBIfam" id="TIGR00506">
    <property type="entry name" value="ribB"/>
    <property type="match status" value="1"/>
</dbReference>
<accession>A0A4R1HM66</accession>
<dbReference type="GO" id="GO:0005829">
    <property type="term" value="C:cytosol"/>
    <property type="evidence" value="ECO:0007669"/>
    <property type="project" value="TreeGrafter"/>
</dbReference>
<dbReference type="Gene3D" id="3.40.50.10990">
    <property type="entry name" value="GTP cyclohydrolase II"/>
    <property type="match status" value="1"/>
</dbReference>
<evidence type="ECO:0000256" key="9">
    <source>
        <dbReference type="ARBA" id="ARBA00022723"/>
    </source>
</evidence>
<dbReference type="UniPathway" id="UPA00275">
    <property type="reaction ID" value="UER00399"/>
</dbReference>
<dbReference type="InterPro" id="IPR000422">
    <property type="entry name" value="DHBP_synthase_RibB"/>
</dbReference>
<evidence type="ECO:0000256" key="12">
    <source>
        <dbReference type="ARBA" id="ARBA00023239"/>
    </source>
</evidence>
<sequence>MRQVETALAEIAAGRPVVVVDDEDRENEGDLIVAAERVDAATMSFLVRHTSGFVCVALPEQECTRLALPPLHHSNSDAYRTAYRVTVDAVDGISTGISARDRAHTARLLARPSTTATDFSRPGHVVPLAARPGGVLEREGHTEAAVDLTRLAGLRPAGVLCEIVSVREPSQMARRDELVDFAAEHGLAIVSVAQLAEYRRGSEVSVERVADADLPTRAGAGRTIGYRTTPDGGEHLALVTGEVLGGHDVPVHVHVECLLGDVFGSHRCQCCNHLDAAMREIAAGGRGIVVYLRPGTNSPLRVLQEQDATVSRLVNRSEVACAPFTRQDAAITSAILADLGIRSAGDLYNPLSVQTALCVRVPETTSSADVAAEASGAVA</sequence>
<keyword evidence="14" id="KW-0378">Hydrolase</keyword>
<evidence type="ECO:0000259" key="13">
    <source>
        <dbReference type="Pfam" id="PF00925"/>
    </source>
</evidence>
<dbReference type="GO" id="GO:0008686">
    <property type="term" value="F:3,4-dihydroxy-2-butanone-4-phosphate synthase activity"/>
    <property type="evidence" value="ECO:0007669"/>
    <property type="project" value="UniProtKB-EC"/>
</dbReference>
<keyword evidence="15" id="KW-1185">Reference proteome</keyword>
<evidence type="ECO:0000256" key="7">
    <source>
        <dbReference type="ARBA" id="ARBA00012153"/>
    </source>
</evidence>
<dbReference type="GO" id="GO:0003935">
    <property type="term" value="F:GTP cyclohydrolase II activity"/>
    <property type="evidence" value="ECO:0007669"/>
    <property type="project" value="TreeGrafter"/>
</dbReference>
<evidence type="ECO:0000313" key="14">
    <source>
        <dbReference type="EMBL" id="TCK21410.1"/>
    </source>
</evidence>
<dbReference type="GO" id="GO:0009231">
    <property type="term" value="P:riboflavin biosynthetic process"/>
    <property type="evidence" value="ECO:0007669"/>
    <property type="project" value="UniProtKB-UniPathway"/>
</dbReference>
<keyword evidence="8" id="KW-0686">Riboflavin biosynthesis</keyword>
<dbReference type="SUPFAM" id="SSF142695">
    <property type="entry name" value="RibA-like"/>
    <property type="match status" value="1"/>
</dbReference>
<keyword evidence="12" id="KW-0456">Lyase</keyword>
<evidence type="ECO:0000256" key="10">
    <source>
        <dbReference type="ARBA" id="ARBA00022842"/>
    </source>
</evidence>
<dbReference type="EC" id="4.1.99.12" evidence="7"/>
<dbReference type="OrthoDB" id="9793111at2"/>
<dbReference type="RefSeq" id="WP_132430163.1">
    <property type="nucleotide sequence ID" value="NZ_SMFZ01000002.1"/>
</dbReference>
<dbReference type="Pfam" id="PF00925">
    <property type="entry name" value="GTP_cyclohydro2"/>
    <property type="match status" value="1"/>
</dbReference>
<evidence type="ECO:0000256" key="6">
    <source>
        <dbReference type="ARBA" id="ARBA00005520"/>
    </source>
</evidence>
<protein>
    <recommendedName>
        <fullName evidence="7">3,4-dihydroxy-2-butanone-4-phosphate synthase</fullName>
        <ecNumber evidence="7">4.1.99.12</ecNumber>
    </recommendedName>
</protein>
<dbReference type="InterPro" id="IPR036144">
    <property type="entry name" value="RibA-like_sf"/>
</dbReference>
<gene>
    <name evidence="14" type="ORF">EV378_5396</name>
</gene>
<evidence type="ECO:0000256" key="11">
    <source>
        <dbReference type="ARBA" id="ARBA00023211"/>
    </source>
</evidence>
<name>A0A4R1HM66_PSEEN</name>
<dbReference type="PANTHER" id="PTHR21327:SF18">
    <property type="entry name" value="3,4-DIHYDROXY-2-BUTANONE 4-PHOSPHATE SYNTHASE"/>
    <property type="match status" value="1"/>
</dbReference>
<evidence type="ECO:0000256" key="4">
    <source>
        <dbReference type="ARBA" id="ARBA00002284"/>
    </source>
</evidence>
<dbReference type="GO" id="GO:0046872">
    <property type="term" value="F:metal ion binding"/>
    <property type="evidence" value="ECO:0007669"/>
    <property type="project" value="UniProtKB-KW"/>
</dbReference>
<comment type="cofactor">
    <cofactor evidence="2">
        <name>Mn(2+)</name>
        <dbReference type="ChEBI" id="CHEBI:29035"/>
    </cofactor>
</comment>
<keyword evidence="9" id="KW-0479">Metal-binding</keyword>
<feature type="domain" description="GTP cyclohydrolase II" evidence="13">
    <location>
        <begin position="207"/>
        <end position="343"/>
    </location>
</feature>
<dbReference type="PIRSF" id="PIRSF001259">
    <property type="entry name" value="RibA"/>
    <property type="match status" value="1"/>
</dbReference>
<organism evidence="14 15">
    <name type="scientific">Pseudonocardia endophytica</name>
    <dbReference type="NCBI Taxonomy" id="401976"/>
    <lineage>
        <taxon>Bacteria</taxon>
        <taxon>Bacillati</taxon>
        <taxon>Actinomycetota</taxon>
        <taxon>Actinomycetes</taxon>
        <taxon>Pseudonocardiales</taxon>
        <taxon>Pseudonocardiaceae</taxon>
        <taxon>Pseudonocardia</taxon>
    </lineage>
</organism>
<dbReference type="SUPFAM" id="SSF55821">
    <property type="entry name" value="YrdC/RibB"/>
    <property type="match status" value="1"/>
</dbReference>